<comment type="caution">
    <text evidence="1">The sequence shown here is derived from an EMBL/GenBank/DDBJ whole genome shotgun (WGS) entry which is preliminary data.</text>
</comment>
<proteinExistence type="predicted"/>
<name>A0ABY3EJ57_9BURK</name>
<sequence>MLIEALSVVMGVGVFPEERSFVPSNRAVVAPEVLARVFADTPLPFKTNSDGSVDMSVYAEWLESTWAQGMEEFEAGSTPAKPKQRSRSTA</sequence>
<keyword evidence="2" id="KW-1185">Reference proteome</keyword>
<reference evidence="1 2" key="1">
    <citation type="submission" date="2019-05" db="EMBL/GenBank/DDBJ databases">
        <title>Whole genome sequence analysis of Cupriavidus campinensis S14E4C strain.</title>
        <authorList>
            <person name="Abbaszade G."/>
            <person name="Szabo A."/>
            <person name="Toumi M."/>
            <person name="Toth E."/>
        </authorList>
    </citation>
    <scope>NUCLEOTIDE SEQUENCE [LARGE SCALE GENOMIC DNA]</scope>
    <source>
        <strain evidence="1 2">S14E4C</strain>
    </source>
</reference>
<gene>
    <name evidence="1" type="ORF">FGG12_19150</name>
</gene>
<evidence type="ECO:0000313" key="2">
    <source>
        <dbReference type="Proteomes" id="UP000318943"/>
    </source>
</evidence>
<organism evidence="1 2">
    <name type="scientific">Cupriavidus campinensis</name>
    <dbReference type="NCBI Taxonomy" id="151783"/>
    <lineage>
        <taxon>Bacteria</taxon>
        <taxon>Pseudomonadati</taxon>
        <taxon>Pseudomonadota</taxon>
        <taxon>Betaproteobacteria</taxon>
        <taxon>Burkholderiales</taxon>
        <taxon>Burkholderiaceae</taxon>
        <taxon>Cupriavidus</taxon>
    </lineage>
</organism>
<evidence type="ECO:0000313" key="1">
    <source>
        <dbReference type="EMBL" id="TSP10982.1"/>
    </source>
</evidence>
<protein>
    <submittedName>
        <fullName evidence="1">Uncharacterized protein</fullName>
    </submittedName>
</protein>
<dbReference type="RefSeq" id="WP_186296910.1">
    <property type="nucleotide sequence ID" value="NZ_CAJPVH010000008.1"/>
</dbReference>
<accession>A0ABY3EJ57</accession>
<dbReference type="Proteomes" id="UP000318943">
    <property type="component" value="Unassembled WGS sequence"/>
</dbReference>
<dbReference type="EMBL" id="VCIZ01000012">
    <property type="protein sequence ID" value="TSP10982.1"/>
    <property type="molecule type" value="Genomic_DNA"/>
</dbReference>